<evidence type="ECO:0000256" key="1">
    <source>
        <dbReference type="SAM" id="MobiDB-lite"/>
    </source>
</evidence>
<name>A0AAW9FI59_9HYPH</name>
<feature type="transmembrane region" description="Helical" evidence="2">
    <location>
        <begin position="14"/>
        <end position="35"/>
    </location>
</feature>
<organism evidence="4">
    <name type="scientific">Agrobacterium rosae</name>
    <dbReference type="NCBI Taxonomy" id="1972867"/>
    <lineage>
        <taxon>Bacteria</taxon>
        <taxon>Pseudomonadati</taxon>
        <taxon>Pseudomonadota</taxon>
        <taxon>Alphaproteobacteria</taxon>
        <taxon>Hyphomicrobiales</taxon>
        <taxon>Rhizobiaceae</taxon>
        <taxon>Rhizobium/Agrobacterium group</taxon>
        <taxon>Agrobacterium</taxon>
    </lineage>
</organism>
<proteinExistence type="predicted"/>
<gene>
    <name evidence="4" type="ORF">RMR22_23200</name>
    <name evidence="5" type="ORF">RMS29_24485</name>
</gene>
<dbReference type="EMBL" id="JAVRAD010000017">
    <property type="protein sequence ID" value="MDX8332369.1"/>
    <property type="molecule type" value="Genomic_DNA"/>
</dbReference>
<feature type="compositionally biased region" description="Basic and acidic residues" evidence="1">
    <location>
        <begin position="542"/>
        <end position="552"/>
    </location>
</feature>
<evidence type="ECO:0000313" key="6">
    <source>
        <dbReference type="Proteomes" id="UP001277561"/>
    </source>
</evidence>
<keyword evidence="2" id="KW-0812">Transmembrane</keyword>
<feature type="transmembrane region" description="Helical" evidence="2">
    <location>
        <begin position="42"/>
        <end position="65"/>
    </location>
</feature>
<dbReference type="Pfam" id="PF23127">
    <property type="entry name" value="DotM_C"/>
    <property type="match status" value="1"/>
</dbReference>
<evidence type="ECO:0000313" key="4">
    <source>
        <dbReference type="EMBL" id="MDX8305160.1"/>
    </source>
</evidence>
<protein>
    <recommendedName>
        <fullName evidence="3">DotM C-terminal cytoplasmic domain-containing protein</fullName>
    </recommendedName>
</protein>
<evidence type="ECO:0000259" key="3">
    <source>
        <dbReference type="Pfam" id="PF23127"/>
    </source>
</evidence>
<keyword evidence="6" id="KW-1185">Reference proteome</keyword>
<reference evidence="4 6" key="1">
    <citation type="journal article" date="2023" name="Phytobiomes J">
        <title>Deciphering the key players within the bacterial microbiota associated with aerial crown gall tumors on rhododendron: Insights into the gallobiome.</title>
        <authorList>
            <person name="Kuzmanovic N."/>
            <person name="Nesme J."/>
            <person name="Wolf J."/>
            <person name="Neumann-Schaal M."/>
            <person name="Petersen J."/>
            <person name="Fernandez-Gnecco G."/>
            <person name="Sproeer C."/>
            <person name="Bunk B."/>
            <person name="Overmann J."/>
            <person name="Sorensen S.J."/>
            <person name="Idczak E."/>
            <person name="Smalla K."/>
        </authorList>
    </citation>
    <scope>NUCLEOTIDE SEQUENCE</scope>
    <source>
        <strain evidence="4">Rho-11.1</strain>
        <strain evidence="5">Rho-14.1</strain>
        <strain evidence="6">rho-14.1</strain>
    </source>
</reference>
<evidence type="ECO:0000256" key="2">
    <source>
        <dbReference type="SAM" id="Phobius"/>
    </source>
</evidence>
<keyword evidence="2" id="KW-1133">Transmembrane helix</keyword>
<keyword evidence="2" id="KW-0472">Membrane</keyword>
<dbReference type="EMBL" id="JAVRAF010000014">
    <property type="protein sequence ID" value="MDX8305160.1"/>
    <property type="molecule type" value="Genomic_DNA"/>
</dbReference>
<evidence type="ECO:0000313" key="5">
    <source>
        <dbReference type="EMBL" id="MDX8332369.1"/>
    </source>
</evidence>
<feature type="transmembrane region" description="Helical" evidence="2">
    <location>
        <begin position="77"/>
        <end position="100"/>
    </location>
</feature>
<dbReference type="InterPro" id="IPR056464">
    <property type="entry name" value="DotM_C"/>
</dbReference>
<accession>A0AAW9FI59</accession>
<sequence length="567" mass="64436">MAQNNGNAPQHSEFLIIVVLMGVVIGMLSLLWWVASPMIGKAYAWIRIVETGGGWLFTGWGRYFWRMPFGDKYAFSSIFQSSVTFNLVFGLFIFVLGLIAHHKVSEKHIRAKVQHKKPLGYKDVMKLQAPEFPANQFFLDFEIAKDYSVSKGPARMPMTALELLLEVDAIEGIHQGDTLSDPGAATGWKINDDLVTARLVRDFGPLNPFARKNFPFRNKDAIQTAIDALPWHTVSIVYASVARLYALDTMETDDFEATNAEIENYLKDIWREINKGKKSLGALLVLGYIDQDDKRLKLEAAKEAFPKKKNLNVLTLTEWLNEEVEFEDRRVSRGESFITTQRARKELHRILTEFGDVSPDRLVNIKDHKGKIKKHSDLSQLELAKYTQIQKKQERSVTVEIQRLLRANGYQFGLASSLLNETRAGGTLPPSLFRWMRFYDYPLWSYLRVTGMNTPTPEVAGMFDHAQTEIKSGMPLTKPYLVSAVEGVRVEASKYITDDMRRKFVMIQTERSARQKTLAARPQIEATIRTLAKSFAQQAQQKQDEITTRELSDGAIEGNHTPTGGEY</sequence>
<dbReference type="RefSeq" id="WP_234625051.1">
    <property type="nucleotide sequence ID" value="NZ_CP192770.1"/>
</dbReference>
<feature type="domain" description="DotM C-terminal cytoplasmic" evidence="3">
    <location>
        <begin position="376"/>
        <end position="489"/>
    </location>
</feature>
<dbReference type="Proteomes" id="UP001277561">
    <property type="component" value="Unassembled WGS sequence"/>
</dbReference>
<comment type="caution">
    <text evidence="4">The sequence shown here is derived from an EMBL/GenBank/DDBJ whole genome shotgun (WGS) entry which is preliminary data.</text>
</comment>
<dbReference type="AlphaFoldDB" id="A0AAW9FI59"/>
<feature type="region of interest" description="Disordered" evidence="1">
    <location>
        <begin position="539"/>
        <end position="567"/>
    </location>
</feature>